<feature type="region of interest" description="Disordered" evidence="1">
    <location>
        <begin position="21"/>
        <end position="40"/>
    </location>
</feature>
<sequence>MIDGSPCTIHPWKIPIAINQAESSEGNLASDDDVDDRRFD</sequence>
<reference evidence="2" key="1">
    <citation type="submission" date="2012-09" db="EMBL/GenBank/DDBJ databases">
        <title>Metagenomic Characterization of a Microbial Community in Wastewater Detects High Levels of Antibiotic Resistance.</title>
        <authorList>
            <person name="Abrams M."/>
            <person name="Caldwell A."/>
            <person name="Vandaei E."/>
            <person name="Lee W."/>
            <person name="Perrott J."/>
            <person name="Khan S.Y."/>
            <person name="Ta J."/>
            <person name="Romero D."/>
            <person name="Nguyen V."/>
            <person name="Pourmand N."/>
            <person name="Ouverney C.C."/>
        </authorList>
    </citation>
    <scope>NUCLEOTIDE SEQUENCE</scope>
</reference>
<dbReference type="EMBL" id="JX649870">
    <property type="protein sequence ID" value="AGC71400.1"/>
    <property type="molecule type" value="Genomic_DNA"/>
</dbReference>
<name>L7VZ57_9BACT</name>
<accession>L7VZ57</accession>
<evidence type="ECO:0000256" key="1">
    <source>
        <dbReference type="SAM" id="MobiDB-lite"/>
    </source>
</evidence>
<organism evidence="2">
    <name type="scientific">uncultured bacterium A1Q1_fos_1815</name>
    <dbReference type="NCBI Taxonomy" id="1256553"/>
    <lineage>
        <taxon>Bacteria</taxon>
        <taxon>environmental samples</taxon>
    </lineage>
</organism>
<dbReference type="AlphaFoldDB" id="L7VZ57"/>
<evidence type="ECO:0000313" key="2">
    <source>
        <dbReference type="EMBL" id="AGC71400.1"/>
    </source>
</evidence>
<protein>
    <submittedName>
        <fullName evidence="2">Uncharacterized protein</fullName>
    </submittedName>
</protein>
<proteinExistence type="predicted"/>